<gene>
    <name evidence="2" type="ORF">UFOVP88_65</name>
</gene>
<sequence length="133" mass="15725">MKITKSKIDYEIPFENLKGKIFCEISQTDELICFYVSDNEFYKMYHREDCCESVVIESISGELDWIVGHPILLAEERTCREIPGRPFNKESETWTFYEIATIKGAVTIRWYGYSNGYYSERVQIDHVILQIEE</sequence>
<dbReference type="Pfam" id="PF24240">
    <property type="entry name" value="DUF7448"/>
    <property type="match status" value="1"/>
</dbReference>
<organism evidence="2">
    <name type="scientific">uncultured Caudovirales phage</name>
    <dbReference type="NCBI Taxonomy" id="2100421"/>
    <lineage>
        <taxon>Viruses</taxon>
        <taxon>Duplodnaviria</taxon>
        <taxon>Heunggongvirae</taxon>
        <taxon>Uroviricota</taxon>
        <taxon>Caudoviricetes</taxon>
        <taxon>Peduoviridae</taxon>
        <taxon>Maltschvirus</taxon>
        <taxon>Maltschvirus maltsch</taxon>
    </lineage>
</organism>
<dbReference type="EMBL" id="LR796195">
    <property type="protein sequence ID" value="CAB4126458.1"/>
    <property type="molecule type" value="Genomic_DNA"/>
</dbReference>
<protein>
    <recommendedName>
        <fullName evidence="1">DUF7448 domain-containing protein</fullName>
    </recommendedName>
</protein>
<accession>A0A6J5KVD1</accession>
<evidence type="ECO:0000313" key="2">
    <source>
        <dbReference type="EMBL" id="CAB4126458.1"/>
    </source>
</evidence>
<dbReference type="InterPro" id="IPR055871">
    <property type="entry name" value="DUF7448"/>
</dbReference>
<reference evidence="2" key="1">
    <citation type="submission" date="2020-04" db="EMBL/GenBank/DDBJ databases">
        <authorList>
            <person name="Chiriac C."/>
            <person name="Salcher M."/>
            <person name="Ghai R."/>
            <person name="Kavagutti S V."/>
        </authorList>
    </citation>
    <scope>NUCLEOTIDE SEQUENCE</scope>
</reference>
<feature type="domain" description="DUF7448" evidence="1">
    <location>
        <begin position="15"/>
        <end position="123"/>
    </location>
</feature>
<proteinExistence type="predicted"/>
<name>A0A6J5KVD1_9CAUD</name>
<evidence type="ECO:0000259" key="1">
    <source>
        <dbReference type="Pfam" id="PF24240"/>
    </source>
</evidence>